<name>A0A0R3T896_RODNA</name>
<proteinExistence type="predicted"/>
<evidence type="ECO:0000256" key="3">
    <source>
        <dbReference type="ARBA" id="ARBA00022989"/>
    </source>
</evidence>
<evidence type="ECO:0000313" key="7">
    <source>
        <dbReference type="Proteomes" id="UP000278807"/>
    </source>
</evidence>
<evidence type="ECO:0000313" key="8">
    <source>
        <dbReference type="WBParaSite" id="HNAJ_0000328401-mRNA-1"/>
    </source>
</evidence>
<accession>A0A0R3T896</accession>
<keyword evidence="2" id="KW-0812">Transmembrane</keyword>
<dbReference type="GO" id="GO:0016020">
    <property type="term" value="C:membrane"/>
    <property type="evidence" value="ECO:0007669"/>
    <property type="project" value="UniProtKB-SubCell"/>
</dbReference>
<sequence length="329" mass="36804">MKRSPTFTVDFRQINWEPIRRSERALTGLRQHVNSRTNTFHRKSILVDLSQPGSTETLISGIGSIMPQRADLHFLIIGGDIKYINESSLHFGGINMTALADIALDSVALKTYKTELNPRIRGNDVVNGNLSYNAALLIDGMKSLIQTLRLLNEDSYSGQYRPLDLQSDSTSTHSSNLPCQPSSPAPFNAPLMMEKLQQISFPGLTGNISFDKNGFRNAYNFEIWGAKMKQSFSNLGEWNSKNGVVMKTETDLNATQGSFDLNRVRIVSSILVISRKKRLILWPFSLSGVELSAFLEIFEVFKNLAANSQSSNRNFQDVKGMEKKDSNSQ</sequence>
<evidence type="ECO:0000256" key="1">
    <source>
        <dbReference type="ARBA" id="ARBA00004370"/>
    </source>
</evidence>
<evidence type="ECO:0000313" key="6">
    <source>
        <dbReference type="EMBL" id="VDN99142.1"/>
    </source>
</evidence>
<dbReference type="AlphaFoldDB" id="A0A0R3T896"/>
<keyword evidence="3" id="KW-1133">Transmembrane helix</keyword>
<gene>
    <name evidence="6" type="ORF">HNAJ_LOCUS3283</name>
</gene>
<evidence type="ECO:0000256" key="2">
    <source>
        <dbReference type="ARBA" id="ARBA00022692"/>
    </source>
</evidence>
<dbReference type="WBParaSite" id="HNAJ_0000328401-mRNA-1">
    <property type="protein sequence ID" value="HNAJ_0000328401-mRNA-1"/>
    <property type="gene ID" value="HNAJ_0000328401"/>
</dbReference>
<dbReference type="OrthoDB" id="5984008at2759"/>
<evidence type="ECO:0000259" key="5">
    <source>
        <dbReference type="Pfam" id="PF01094"/>
    </source>
</evidence>
<dbReference type="Proteomes" id="UP000278807">
    <property type="component" value="Unassembled WGS sequence"/>
</dbReference>
<keyword evidence="7" id="KW-1185">Reference proteome</keyword>
<reference evidence="6 7" key="2">
    <citation type="submission" date="2018-11" db="EMBL/GenBank/DDBJ databases">
        <authorList>
            <consortium name="Pathogen Informatics"/>
        </authorList>
    </citation>
    <scope>NUCLEOTIDE SEQUENCE [LARGE SCALE GENOMIC DNA]</scope>
</reference>
<keyword evidence="4" id="KW-0472">Membrane</keyword>
<evidence type="ECO:0000256" key="4">
    <source>
        <dbReference type="ARBA" id="ARBA00023136"/>
    </source>
</evidence>
<dbReference type="InterPro" id="IPR001828">
    <property type="entry name" value="ANF_lig-bd_rcpt"/>
</dbReference>
<comment type="subcellular location">
    <subcellularLocation>
        <location evidence="1">Membrane</location>
    </subcellularLocation>
</comment>
<protein>
    <submittedName>
        <fullName evidence="8">ANF_receptor domain-containing protein</fullName>
    </submittedName>
</protein>
<reference evidence="8" key="1">
    <citation type="submission" date="2017-02" db="UniProtKB">
        <authorList>
            <consortium name="WormBaseParasite"/>
        </authorList>
    </citation>
    <scope>IDENTIFICATION</scope>
</reference>
<dbReference type="Gene3D" id="3.40.50.2300">
    <property type="match status" value="2"/>
</dbReference>
<dbReference type="EMBL" id="UZAE01001867">
    <property type="protein sequence ID" value="VDN99142.1"/>
    <property type="molecule type" value="Genomic_DNA"/>
</dbReference>
<dbReference type="STRING" id="102285.A0A0R3T896"/>
<organism evidence="8">
    <name type="scientific">Rodentolepis nana</name>
    <name type="common">Dwarf tapeworm</name>
    <name type="synonym">Hymenolepis nana</name>
    <dbReference type="NCBI Taxonomy" id="102285"/>
    <lineage>
        <taxon>Eukaryota</taxon>
        <taxon>Metazoa</taxon>
        <taxon>Spiralia</taxon>
        <taxon>Lophotrochozoa</taxon>
        <taxon>Platyhelminthes</taxon>
        <taxon>Cestoda</taxon>
        <taxon>Eucestoda</taxon>
        <taxon>Cyclophyllidea</taxon>
        <taxon>Hymenolepididae</taxon>
        <taxon>Rodentolepis</taxon>
    </lineage>
</organism>
<dbReference type="Pfam" id="PF01094">
    <property type="entry name" value="ANF_receptor"/>
    <property type="match status" value="1"/>
</dbReference>
<dbReference type="InterPro" id="IPR028082">
    <property type="entry name" value="Peripla_BP_I"/>
</dbReference>
<dbReference type="SUPFAM" id="SSF53822">
    <property type="entry name" value="Periplasmic binding protein-like I"/>
    <property type="match status" value="1"/>
</dbReference>
<feature type="domain" description="Receptor ligand binding region" evidence="5">
    <location>
        <begin position="129"/>
        <end position="226"/>
    </location>
</feature>